<dbReference type="GeneID" id="19970394"/>
<organism evidence="2 3">
    <name type="scientific">Cyphellophora europaea (strain CBS 101466)</name>
    <name type="common">Phialophora europaea</name>
    <dbReference type="NCBI Taxonomy" id="1220924"/>
    <lineage>
        <taxon>Eukaryota</taxon>
        <taxon>Fungi</taxon>
        <taxon>Dikarya</taxon>
        <taxon>Ascomycota</taxon>
        <taxon>Pezizomycotina</taxon>
        <taxon>Eurotiomycetes</taxon>
        <taxon>Chaetothyriomycetidae</taxon>
        <taxon>Chaetothyriales</taxon>
        <taxon>Cyphellophoraceae</taxon>
        <taxon>Cyphellophora</taxon>
    </lineage>
</organism>
<feature type="compositionally biased region" description="Polar residues" evidence="1">
    <location>
        <begin position="38"/>
        <end position="47"/>
    </location>
</feature>
<accession>W2RXR7</accession>
<dbReference type="AlphaFoldDB" id="W2RXR7"/>
<dbReference type="RefSeq" id="XP_008715629.1">
    <property type="nucleotide sequence ID" value="XM_008717407.1"/>
</dbReference>
<evidence type="ECO:0000256" key="1">
    <source>
        <dbReference type="SAM" id="MobiDB-lite"/>
    </source>
</evidence>
<name>W2RXR7_CYPE1</name>
<evidence type="ECO:0000313" key="2">
    <source>
        <dbReference type="EMBL" id="ETN41120.1"/>
    </source>
</evidence>
<protein>
    <submittedName>
        <fullName evidence="2">Uncharacterized protein</fullName>
    </submittedName>
</protein>
<dbReference type="HOGENOM" id="CLU_1151747_0_0_1"/>
<feature type="region of interest" description="Disordered" evidence="1">
    <location>
        <begin position="1"/>
        <end position="82"/>
    </location>
</feature>
<proteinExistence type="predicted"/>
<feature type="compositionally biased region" description="Basic residues" evidence="1">
    <location>
        <begin position="1"/>
        <end position="13"/>
    </location>
</feature>
<gene>
    <name evidence="2" type="ORF">HMPREF1541_03055</name>
</gene>
<evidence type="ECO:0000313" key="3">
    <source>
        <dbReference type="Proteomes" id="UP000030752"/>
    </source>
</evidence>
<dbReference type="EMBL" id="KB822719">
    <property type="protein sequence ID" value="ETN41120.1"/>
    <property type="molecule type" value="Genomic_DNA"/>
</dbReference>
<dbReference type="Proteomes" id="UP000030752">
    <property type="component" value="Unassembled WGS sequence"/>
</dbReference>
<keyword evidence="3" id="KW-1185">Reference proteome</keyword>
<sequence>MSPAAKRARRRAAGRSGGIFERVPGSSKPYDFRYVQPPAQTHTSGHQTLDRWPTPDLSPEQASFALNHEQQQRMSEPFTSPGMTMAIRSRKPAYSLNQPHHDIETSRIATTTLSEHTIAGLDAAPQPTRTRSGDGQLQKSMNGMPDRFCDSTVGAQVAELRGKYQERKVRREVKGSERAAEREGRQAQDAILVAGGGASARGRVSRCFEHLGGEESGSRDGVLAEQDVGNRRFFGFGRKGH</sequence>
<feature type="compositionally biased region" description="Polar residues" evidence="1">
    <location>
        <begin position="68"/>
        <end position="82"/>
    </location>
</feature>
<reference evidence="2 3" key="1">
    <citation type="submission" date="2013-03" db="EMBL/GenBank/DDBJ databases">
        <title>The Genome Sequence of Phialophora europaea CBS 101466.</title>
        <authorList>
            <consortium name="The Broad Institute Genomics Platform"/>
            <person name="Cuomo C."/>
            <person name="de Hoog S."/>
            <person name="Gorbushina A."/>
            <person name="Walker B."/>
            <person name="Young S.K."/>
            <person name="Zeng Q."/>
            <person name="Gargeya S."/>
            <person name="Fitzgerald M."/>
            <person name="Haas B."/>
            <person name="Abouelleil A."/>
            <person name="Allen A.W."/>
            <person name="Alvarado L."/>
            <person name="Arachchi H.M."/>
            <person name="Berlin A.M."/>
            <person name="Chapman S.B."/>
            <person name="Gainer-Dewar J."/>
            <person name="Goldberg J."/>
            <person name="Griggs A."/>
            <person name="Gujja S."/>
            <person name="Hansen M."/>
            <person name="Howarth C."/>
            <person name="Imamovic A."/>
            <person name="Ireland A."/>
            <person name="Larimer J."/>
            <person name="McCowan C."/>
            <person name="Murphy C."/>
            <person name="Pearson M."/>
            <person name="Poon T.W."/>
            <person name="Priest M."/>
            <person name="Roberts A."/>
            <person name="Saif S."/>
            <person name="Shea T."/>
            <person name="Sisk P."/>
            <person name="Sykes S."/>
            <person name="Wortman J."/>
            <person name="Nusbaum C."/>
            <person name="Birren B."/>
        </authorList>
    </citation>
    <scope>NUCLEOTIDE SEQUENCE [LARGE SCALE GENOMIC DNA]</scope>
    <source>
        <strain evidence="2 3">CBS 101466</strain>
    </source>
</reference>
<dbReference type="InParanoid" id="W2RXR7"/>
<dbReference type="VEuPathDB" id="FungiDB:HMPREF1541_03055"/>